<organism evidence="2 3">
    <name type="scientific">Diaporthe vaccinii</name>
    <dbReference type="NCBI Taxonomy" id="105482"/>
    <lineage>
        <taxon>Eukaryota</taxon>
        <taxon>Fungi</taxon>
        <taxon>Dikarya</taxon>
        <taxon>Ascomycota</taxon>
        <taxon>Pezizomycotina</taxon>
        <taxon>Sordariomycetes</taxon>
        <taxon>Sordariomycetidae</taxon>
        <taxon>Diaporthales</taxon>
        <taxon>Diaporthaceae</taxon>
        <taxon>Diaporthe</taxon>
        <taxon>Diaporthe eres species complex</taxon>
    </lineage>
</organism>
<proteinExistence type="predicted"/>
<evidence type="ECO:0000256" key="1">
    <source>
        <dbReference type="SAM" id="MobiDB-lite"/>
    </source>
</evidence>
<protein>
    <submittedName>
        <fullName evidence="2">Uncharacterized protein</fullName>
    </submittedName>
</protein>
<gene>
    <name evidence="2" type="ORF">FJTKL_04719</name>
</gene>
<feature type="region of interest" description="Disordered" evidence="1">
    <location>
        <begin position="54"/>
        <end position="86"/>
    </location>
</feature>
<evidence type="ECO:0000313" key="3">
    <source>
        <dbReference type="Proteomes" id="UP001600888"/>
    </source>
</evidence>
<keyword evidence="3" id="KW-1185">Reference proteome</keyword>
<accession>A0ABR4EZT3</accession>
<reference evidence="2 3" key="1">
    <citation type="submission" date="2024-03" db="EMBL/GenBank/DDBJ databases">
        <title>A high-quality draft genome sequence of Diaporthe vaccinii, a causative agent of upright dieback and viscid rot disease in cranberry plants.</title>
        <authorList>
            <person name="Sarrasin M."/>
            <person name="Lang B.F."/>
            <person name="Burger G."/>
        </authorList>
    </citation>
    <scope>NUCLEOTIDE SEQUENCE [LARGE SCALE GENOMIC DNA]</scope>
    <source>
        <strain evidence="2 3">IS7</strain>
    </source>
</reference>
<sequence>MTKLRGQHPSLDPEWLHLCYICETGLYIYSRPTIDCTTYLPPSKLPTRTALQHCTSPQKTDRPSDHQAISRHPPSQLLAPRLPSAARRQIPKHRTISLLPTVCNNPWIASSTPTAY</sequence>
<name>A0ABR4EZT3_9PEZI</name>
<evidence type="ECO:0000313" key="2">
    <source>
        <dbReference type="EMBL" id="KAL2287954.1"/>
    </source>
</evidence>
<dbReference type="EMBL" id="JBAWTH010000018">
    <property type="protein sequence ID" value="KAL2287954.1"/>
    <property type="molecule type" value="Genomic_DNA"/>
</dbReference>
<dbReference type="Proteomes" id="UP001600888">
    <property type="component" value="Unassembled WGS sequence"/>
</dbReference>
<comment type="caution">
    <text evidence="2">The sequence shown here is derived from an EMBL/GenBank/DDBJ whole genome shotgun (WGS) entry which is preliminary data.</text>
</comment>